<feature type="compositionally biased region" description="Low complexity" evidence="1">
    <location>
        <begin position="106"/>
        <end position="121"/>
    </location>
</feature>
<dbReference type="AlphaFoldDB" id="A0A8D9BFP3"/>
<accession>A0A8D9BFP3</accession>
<name>A0A8D9BFP3_9HEMI</name>
<organism evidence="2">
    <name type="scientific">Cacopsylla melanoneura</name>
    <dbReference type="NCBI Taxonomy" id="428564"/>
    <lineage>
        <taxon>Eukaryota</taxon>
        <taxon>Metazoa</taxon>
        <taxon>Ecdysozoa</taxon>
        <taxon>Arthropoda</taxon>
        <taxon>Hexapoda</taxon>
        <taxon>Insecta</taxon>
        <taxon>Pterygota</taxon>
        <taxon>Neoptera</taxon>
        <taxon>Paraneoptera</taxon>
        <taxon>Hemiptera</taxon>
        <taxon>Sternorrhyncha</taxon>
        <taxon>Psylloidea</taxon>
        <taxon>Psyllidae</taxon>
        <taxon>Psyllinae</taxon>
        <taxon>Cacopsylla</taxon>
    </lineage>
</organism>
<proteinExistence type="predicted"/>
<protein>
    <submittedName>
        <fullName evidence="2">Uncharacterized protein</fullName>
    </submittedName>
</protein>
<feature type="compositionally biased region" description="Low complexity" evidence="1">
    <location>
        <begin position="81"/>
        <end position="93"/>
    </location>
</feature>
<evidence type="ECO:0000256" key="1">
    <source>
        <dbReference type="SAM" id="MobiDB-lite"/>
    </source>
</evidence>
<evidence type="ECO:0000313" key="2">
    <source>
        <dbReference type="EMBL" id="CAG6780621.1"/>
    </source>
</evidence>
<feature type="compositionally biased region" description="Polar residues" evidence="1">
    <location>
        <begin position="1"/>
        <end position="13"/>
    </location>
</feature>
<dbReference type="EMBL" id="HBUF01619256">
    <property type="protein sequence ID" value="CAG6780621.1"/>
    <property type="molecule type" value="Transcribed_RNA"/>
</dbReference>
<feature type="region of interest" description="Disordered" evidence="1">
    <location>
        <begin position="1"/>
        <end position="131"/>
    </location>
</feature>
<sequence>MSQTPGPADSQRSLRPRLQNRDERFWRPRYTVSSSSDDDVNETQLRNSGHRSVGTRRPRRTLLNDTSTFPNISHILDDESSGTSSHSSTPRTTRANVTRIFRRTPDTTTVVSPSSTLTGTSQPSQQRHTGRMRWSKELNFKLLHAYFESTELDNNRKNYIKRLETIWNAQSTNPNIDGNKLATRVRYILNNKIYSEPEI</sequence>
<reference evidence="2" key="1">
    <citation type="submission" date="2021-05" db="EMBL/GenBank/DDBJ databases">
        <authorList>
            <person name="Alioto T."/>
            <person name="Alioto T."/>
            <person name="Gomez Garrido J."/>
        </authorList>
    </citation>
    <scope>NUCLEOTIDE SEQUENCE</scope>
</reference>